<accession>A0A4V0NEH8</accession>
<evidence type="ECO:0000256" key="4">
    <source>
        <dbReference type="SAM" id="MobiDB-lite"/>
    </source>
</evidence>
<gene>
    <name evidence="6" type="ORF">SOCEGT47_067830</name>
</gene>
<dbReference type="GO" id="GO:0005829">
    <property type="term" value="C:cytosol"/>
    <property type="evidence" value="ECO:0007669"/>
    <property type="project" value="TreeGrafter"/>
</dbReference>
<feature type="compositionally biased region" description="Basic residues" evidence="4">
    <location>
        <begin position="238"/>
        <end position="249"/>
    </location>
</feature>
<dbReference type="AlphaFoldDB" id="A0A4V0NEH8"/>
<name>A0A4V0NEH8_SORCE</name>
<feature type="compositionally biased region" description="Basic and acidic residues" evidence="4">
    <location>
        <begin position="326"/>
        <end position="345"/>
    </location>
</feature>
<dbReference type="EMBL" id="CP012670">
    <property type="protein sequence ID" value="AUX26222.1"/>
    <property type="molecule type" value="Genomic_DNA"/>
</dbReference>
<sequence length="509" mass="56220">MDSAYLLAIDQGTTGTTTLLMDTAGATLGRATREFRQHFPEPGLVEHDPEEIWQTVQDAVGETLKAAGVAGSAIKAIGITNQRETTLVWERATGRPIHRAIVWQDRRTAARCAELRAAGHEQAVEQTTGLVLDPYFSGTKLAWILDSVPGARARRARRAVLRHRRQLPGLPPLGRRGRRLAGARDRRDQRVAHPAHEPRRAELGRRDALAARRPAPDPAGDRPLGGPHRGDSPLPAPARRRPDRRHRGRPAGGPLRPGLLRDGRRQVHLWHRRVRAGQHRRSPAPEPLRVAHLRGMADRLGGGLCAGGERLYRGRRGAVAPRRPGPHQERGGDRGARPQRALERGRHVRPGALRARRALLGPGRPGARLRRHARHDRGAPRPRDARGDRVLRGGSPARDGRRPRPPAAPDARGRRRRRERPAPAAPGGPRERHHRAPHGSGDDGPRRRNARRRRRRALPDEGGVGPDVPSGADLPGRDERRGSIRPPAPLGRRRRPHALAARLSARRLP</sequence>
<dbReference type="InterPro" id="IPR043129">
    <property type="entry name" value="ATPase_NBD"/>
</dbReference>
<feature type="compositionally biased region" description="Basic and acidic residues" evidence="4">
    <location>
        <begin position="376"/>
        <end position="391"/>
    </location>
</feature>
<comment type="similarity">
    <text evidence="1">Belongs to the FGGY kinase family.</text>
</comment>
<keyword evidence="3" id="KW-0418">Kinase</keyword>
<feature type="compositionally biased region" description="Basic and acidic residues" evidence="4">
    <location>
        <begin position="182"/>
        <end position="210"/>
    </location>
</feature>
<evidence type="ECO:0000313" key="7">
    <source>
        <dbReference type="Proteomes" id="UP000295781"/>
    </source>
</evidence>
<evidence type="ECO:0000256" key="2">
    <source>
        <dbReference type="ARBA" id="ARBA00022679"/>
    </source>
</evidence>
<feature type="region of interest" description="Disordered" evidence="4">
    <location>
        <begin position="315"/>
        <end position="509"/>
    </location>
</feature>
<feature type="compositionally biased region" description="Basic residues" evidence="4">
    <location>
        <begin position="346"/>
        <end position="357"/>
    </location>
</feature>
<feature type="region of interest" description="Disordered" evidence="4">
    <location>
        <begin position="163"/>
        <end position="266"/>
    </location>
</feature>
<proteinExistence type="inferred from homology"/>
<dbReference type="Gene3D" id="3.30.420.40">
    <property type="match status" value="1"/>
</dbReference>
<dbReference type="Pfam" id="PF00370">
    <property type="entry name" value="FGGY_N"/>
    <property type="match status" value="1"/>
</dbReference>
<evidence type="ECO:0000256" key="3">
    <source>
        <dbReference type="ARBA" id="ARBA00022777"/>
    </source>
</evidence>
<dbReference type="GO" id="GO:0004370">
    <property type="term" value="F:glycerol kinase activity"/>
    <property type="evidence" value="ECO:0007669"/>
    <property type="project" value="TreeGrafter"/>
</dbReference>
<dbReference type="InterPro" id="IPR018484">
    <property type="entry name" value="FGGY_N"/>
</dbReference>
<organism evidence="6 7">
    <name type="scientific">Sorangium cellulosum</name>
    <name type="common">Polyangium cellulosum</name>
    <dbReference type="NCBI Taxonomy" id="56"/>
    <lineage>
        <taxon>Bacteria</taxon>
        <taxon>Pseudomonadati</taxon>
        <taxon>Myxococcota</taxon>
        <taxon>Polyangia</taxon>
        <taxon>Polyangiales</taxon>
        <taxon>Polyangiaceae</taxon>
        <taxon>Sorangium</taxon>
    </lineage>
</organism>
<dbReference type="GO" id="GO:0019563">
    <property type="term" value="P:glycerol catabolic process"/>
    <property type="evidence" value="ECO:0007669"/>
    <property type="project" value="TreeGrafter"/>
</dbReference>
<dbReference type="PANTHER" id="PTHR10196">
    <property type="entry name" value="SUGAR KINASE"/>
    <property type="match status" value="1"/>
</dbReference>
<evidence type="ECO:0000313" key="6">
    <source>
        <dbReference type="EMBL" id="AUX26222.1"/>
    </source>
</evidence>
<dbReference type="SUPFAM" id="SSF53067">
    <property type="entry name" value="Actin-like ATPase domain"/>
    <property type="match status" value="1"/>
</dbReference>
<feature type="compositionally biased region" description="Basic residues" evidence="4">
    <location>
        <begin position="447"/>
        <end position="456"/>
    </location>
</feature>
<keyword evidence="2" id="KW-0808">Transferase</keyword>
<dbReference type="Proteomes" id="UP000295781">
    <property type="component" value="Chromosome"/>
</dbReference>
<feature type="domain" description="Carbohydrate kinase FGGY N-terminal" evidence="5">
    <location>
        <begin position="5"/>
        <end position="154"/>
    </location>
</feature>
<dbReference type="PANTHER" id="PTHR10196:SF69">
    <property type="entry name" value="GLYCEROL KINASE"/>
    <property type="match status" value="1"/>
</dbReference>
<reference evidence="6 7" key="1">
    <citation type="submission" date="2015-09" db="EMBL/GenBank/DDBJ databases">
        <title>Sorangium comparison.</title>
        <authorList>
            <person name="Zaburannyi N."/>
            <person name="Bunk B."/>
            <person name="Overmann J."/>
            <person name="Mueller R."/>
        </authorList>
    </citation>
    <scope>NUCLEOTIDE SEQUENCE [LARGE SCALE GENOMIC DNA]</scope>
    <source>
        <strain evidence="6 7">So ceGT47</strain>
    </source>
</reference>
<evidence type="ECO:0000259" key="5">
    <source>
        <dbReference type="Pfam" id="PF00370"/>
    </source>
</evidence>
<protein>
    <recommendedName>
        <fullName evidence="5">Carbohydrate kinase FGGY N-terminal domain-containing protein</fullName>
    </recommendedName>
</protein>
<evidence type="ECO:0000256" key="1">
    <source>
        <dbReference type="ARBA" id="ARBA00009156"/>
    </source>
</evidence>